<comment type="caution">
    <text evidence="5">The sequence shown here is derived from an EMBL/GenBank/DDBJ whole genome shotgun (WGS) entry which is preliminary data.</text>
</comment>
<evidence type="ECO:0000313" key="5">
    <source>
        <dbReference type="EMBL" id="MFD1673645.1"/>
    </source>
</evidence>
<reference evidence="6" key="1">
    <citation type="journal article" date="2019" name="Int. J. Syst. Evol. Microbiol.">
        <title>The Global Catalogue of Microorganisms (GCM) 10K type strain sequencing project: providing services to taxonomists for standard genome sequencing and annotation.</title>
        <authorList>
            <consortium name="The Broad Institute Genomics Platform"/>
            <consortium name="The Broad Institute Genome Sequencing Center for Infectious Disease"/>
            <person name="Wu L."/>
            <person name="Ma J."/>
        </authorList>
    </citation>
    <scope>NUCLEOTIDE SEQUENCE [LARGE SCALE GENOMIC DNA]</scope>
    <source>
        <strain evidence="6">CGMCC 1.12286</strain>
    </source>
</reference>
<keyword evidence="3 4" id="KW-0067">ATP-binding</keyword>
<evidence type="ECO:0000256" key="3">
    <source>
        <dbReference type="ARBA" id="ARBA00022840"/>
    </source>
</evidence>
<dbReference type="PANTHER" id="PTHR23407:SF1">
    <property type="entry name" value="5-FORMYLTETRAHYDROFOLATE CYCLO-LIGASE"/>
    <property type="match status" value="1"/>
</dbReference>
<organism evidence="5 6">
    <name type="scientific">Alicyclobacillus fodiniaquatilis</name>
    <dbReference type="NCBI Taxonomy" id="1661150"/>
    <lineage>
        <taxon>Bacteria</taxon>
        <taxon>Bacillati</taxon>
        <taxon>Bacillota</taxon>
        <taxon>Bacilli</taxon>
        <taxon>Bacillales</taxon>
        <taxon>Alicyclobacillaceae</taxon>
        <taxon>Alicyclobacillus</taxon>
    </lineage>
</organism>
<name>A0ABW4JER8_9BACL</name>
<dbReference type="NCBIfam" id="TIGR02727">
    <property type="entry name" value="MTHFS_bact"/>
    <property type="match status" value="1"/>
</dbReference>
<dbReference type="Proteomes" id="UP001597079">
    <property type="component" value="Unassembled WGS sequence"/>
</dbReference>
<dbReference type="SUPFAM" id="SSF100950">
    <property type="entry name" value="NagB/RpiA/CoA transferase-like"/>
    <property type="match status" value="1"/>
</dbReference>
<dbReference type="EC" id="6.3.3.2" evidence="4"/>
<keyword evidence="4" id="KW-0460">Magnesium</keyword>
<dbReference type="InterPro" id="IPR002698">
    <property type="entry name" value="FTHF_cligase"/>
</dbReference>
<keyword evidence="6" id="KW-1185">Reference proteome</keyword>
<keyword evidence="5" id="KW-0436">Ligase</keyword>
<dbReference type="PANTHER" id="PTHR23407">
    <property type="entry name" value="ATPASE INHIBITOR/5-FORMYLTETRAHYDROFOLATE CYCLO-LIGASE"/>
    <property type="match status" value="1"/>
</dbReference>
<dbReference type="PIRSF" id="PIRSF006806">
    <property type="entry name" value="FTHF_cligase"/>
    <property type="match status" value="1"/>
</dbReference>
<evidence type="ECO:0000313" key="6">
    <source>
        <dbReference type="Proteomes" id="UP001597079"/>
    </source>
</evidence>
<evidence type="ECO:0000256" key="1">
    <source>
        <dbReference type="ARBA" id="ARBA00010638"/>
    </source>
</evidence>
<dbReference type="Pfam" id="PF01812">
    <property type="entry name" value="5-FTHF_cyc-lig"/>
    <property type="match status" value="1"/>
</dbReference>
<dbReference type="Gene3D" id="3.40.50.10420">
    <property type="entry name" value="NagB/RpiA/CoA transferase-like"/>
    <property type="match status" value="1"/>
</dbReference>
<evidence type="ECO:0000256" key="4">
    <source>
        <dbReference type="RuleBase" id="RU361279"/>
    </source>
</evidence>
<comment type="similarity">
    <text evidence="1 4">Belongs to the 5-formyltetrahydrofolate cyclo-ligase family.</text>
</comment>
<dbReference type="InterPro" id="IPR024185">
    <property type="entry name" value="FTHF_cligase-like_sf"/>
</dbReference>
<sequence length="198" mass="21970">MSIEDEKSRLRRILKHDRISLAESYRYIAQTRICRHIEQFCKRRTLAHQSSSRMIALYAATRGEADVSALFHSLRAMGWQVVLPQVVSKTEMVMRVVVDWSTLVPDTFGILAPAPSAQVVHPSQVDVVLVPGLGFTRSGGRLGYGGGYYDRWLARASEGITTIGVGFDVQVRDVLPVAAHDVPLCYVVTEQGVIDCAR</sequence>
<accession>A0ABW4JER8</accession>
<dbReference type="GO" id="GO:0030272">
    <property type="term" value="F:5-formyltetrahydrofolate cyclo-ligase activity"/>
    <property type="evidence" value="ECO:0007669"/>
    <property type="project" value="UniProtKB-EC"/>
</dbReference>
<dbReference type="EMBL" id="JBHUCX010000009">
    <property type="protein sequence ID" value="MFD1673645.1"/>
    <property type="molecule type" value="Genomic_DNA"/>
</dbReference>
<keyword evidence="2 4" id="KW-0547">Nucleotide-binding</keyword>
<evidence type="ECO:0000256" key="2">
    <source>
        <dbReference type="ARBA" id="ARBA00022741"/>
    </source>
</evidence>
<dbReference type="RefSeq" id="WP_377941119.1">
    <property type="nucleotide sequence ID" value="NZ_JBHUCX010000009.1"/>
</dbReference>
<protein>
    <recommendedName>
        <fullName evidence="4">5-formyltetrahydrofolate cyclo-ligase</fullName>
        <ecNumber evidence="4">6.3.3.2</ecNumber>
    </recommendedName>
</protein>
<proteinExistence type="inferred from homology"/>
<keyword evidence="4" id="KW-0479">Metal-binding</keyword>
<dbReference type="InterPro" id="IPR037171">
    <property type="entry name" value="NagB/RpiA_transferase-like"/>
</dbReference>
<comment type="cofactor">
    <cofactor evidence="4">
        <name>Mg(2+)</name>
        <dbReference type="ChEBI" id="CHEBI:18420"/>
    </cofactor>
</comment>
<gene>
    <name evidence="5" type="ORF">ACFSB2_02835</name>
</gene>
<comment type="catalytic activity">
    <reaction evidence="4">
        <text>(6S)-5-formyl-5,6,7,8-tetrahydrofolate + ATP = (6R)-5,10-methenyltetrahydrofolate + ADP + phosphate</text>
        <dbReference type="Rhea" id="RHEA:10488"/>
        <dbReference type="ChEBI" id="CHEBI:30616"/>
        <dbReference type="ChEBI" id="CHEBI:43474"/>
        <dbReference type="ChEBI" id="CHEBI:57455"/>
        <dbReference type="ChEBI" id="CHEBI:57457"/>
        <dbReference type="ChEBI" id="CHEBI:456216"/>
        <dbReference type="EC" id="6.3.3.2"/>
    </reaction>
</comment>